<dbReference type="Gene3D" id="2.60.40.1390">
    <property type="entry name" value="NDT80 DNA-binding domain"/>
    <property type="match status" value="1"/>
</dbReference>
<dbReference type="GO" id="GO:0000228">
    <property type="term" value="C:nuclear chromosome"/>
    <property type="evidence" value="ECO:0007669"/>
    <property type="project" value="TreeGrafter"/>
</dbReference>
<dbReference type="SUPFAM" id="SSF49417">
    <property type="entry name" value="p53-like transcription factors"/>
    <property type="match status" value="1"/>
</dbReference>
<reference evidence="4 5" key="1">
    <citation type="journal article" date="2018" name="MBio">
        <title>Comparative Genomics Reveals the Core Gene Toolbox for the Fungus-Insect Symbiosis.</title>
        <authorList>
            <person name="Wang Y."/>
            <person name="Stata M."/>
            <person name="Wang W."/>
            <person name="Stajich J.E."/>
            <person name="White M.M."/>
            <person name="Moncalvo J.M."/>
        </authorList>
    </citation>
    <scope>NUCLEOTIDE SEQUENCE [LARGE SCALE GENOMIC DNA]</scope>
    <source>
        <strain evidence="4 5">AUS-126-30</strain>
    </source>
</reference>
<feature type="domain" description="NDT80" evidence="3">
    <location>
        <begin position="278"/>
        <end position="510"/>
    </location>
</feature>
<dbReference type="InterPro" id="IPR024061">
    <property type="entry name" value="NDT80_DNA-bd_dom"/>
</dbReference>
<protein>
    <recommendedName>
        <fullName evidence="3">NDT80 domain-containing protein</fullName>
    </recommendedName>
</protein>
<feature type="DNA-binding region" description="NDT80" evidence="2">
    <location>
        <begin position="278"/>
        <end position="510"/>
    </location>
</feature>
<keyword evidence="1 2" id="KW-0238">DNA-binding</keyword>
<evidence type="ECO:0000256" key="2">
    <source>
        <dbReference type="PROSITE-ProRule" id="PRU00850"/>
    </source>
</evidence>
<dbReference type="PANTHER" id="PTHR35144">
    <property type="entry name" value="MEIOSIS-SPECIFIC TRANSCRIPTION FACTOR NDT80"/>
    <property type="match status" value="1"/>
</dbReference>
<dbReference type="EMBL" id="MBFU01000100">
    <property type="protein sequence ID" value="PWA02181.1"/>
    <property type="molecule type" value="Genomic_DNA"/>
</dbReference>
<dbReference type="GO" id="GO:0051321">
    <property type="term" value="P:meiotic cell cycle"/>
    <property type="evidence" value="ECO:0007669"/>
    <property type="project" value="TreeGrafter"/>
</dbReference>
<evidence type="ECO:0000256" key="1">
    <source>
        <dbReference type="ARBA" id="ARBA00023125"/>
    </source>
</evidence>
<proteinExistence type="predicted"/>
<dbReference type="GO" id="GO:0045944">
    <property type="term" value="P:positive regulation of transcription by RNA polymerase II"/>
    <property type="evidence" value="ECO:0007669"/>
    <property type="project" value="TreeGrafter"/>
</dbReference>
<evidence type="ECO:0000313" key="4">
    <source>
        <dbReference type="EMBL" id="PWA02181.1"/>
    </source>
</evidence>
<dbReference type="InterPro" id="IPR037141">
    <property type="entry name" value="NDT80_DNA-bd_dom_sf"/>
</dbReference>
<keyword evidence="5" id="KW-1185">Reference proteome</keyword>
<name>A0A2U1JAQ3_SMIAN</name>
<organism evidence="4 5">
    <name type="scientific">Smittium angustum</name>
    <dbReference type="NCBI Taxonomy" id="133377"/>
    <lineage>
        <taxon>Eukaryota</taxon>
        <taxon>Fungi</taxon>
        <taxon>Fungi incertae sedis</taxon>
        <taxon>Zoopagomycota</taxon>
        <taxon>Kickxellomycotina</taxon>
        <taxon>Harpellomycetes</taxon>
        <taxon>Harpellales</taxon>
        <taxon>Legeriomycetaceae</taxon>
        <taxon>Smittium</taxon>
    </lineage>
</organism>
<dbReference type="GO" id="GO:0003700">
    <property type="term" value="F:DNA-binding transcription factor activity"/>
    <property type="evidence" value="ECO:0007669"/>
    <property type="project" value="UniProtKB-UniRule"/>
</dbReference>
<dbReference type="InterPro" id="IPR052605">
    <property type="entry name" value="Fungal_trans_regulator"/>
</dbReference>
<evidence type="ECO:0000313" key="5">
    <source>
        <dbReference type="Proteomes" id="UP000245591"/>
    </source>
</evidence>
<dbReference type="InterPro" id="IPR008967">
    <property type="entry name" value="p53-like_TF_DNA-bd_sf"/>
</dbReference>
<accession>A0A2U1JAQ3</accession>
<dbReference type="GO" id="GO:0003677">
    <property type="term" value="F:DNA binding"/>
    <property type="evidence" value="ECO:0007669"/>
    <property type="project" value="UniProtKB-KW"/>
</dbReference>
<dbReference type="Pfam" id="PF05224">
    <property type="entry name" value="NDT80_PhoG"/>
    <property type="match status" value="1"/>
</dbReference>
<sequence length="681" mass="77322">MEYNRYNASISNLNEKNIPKKQGFNTHNAKDIIINRNATNNTSQININETQGTILISSENKENENVLNPSLNQSISVGSGLNISMGADSEGANNSKNLHLYNQNNNKRNESIGAQNIANKQFYHPTNIPSSSTNQIPNDPISLSNFSNIQSTSSNKHIQDRNSFGNYGYNEINHMFSGQQQYQNQPLAYHHTGNNMYEHNYIQQQNYGYNYTQSQENQYHQNQFYEQEKNRLGTRYSQDPVVHSPENKKTNTEFLATVYNEDTKQGVHEGYTENYYLGTPSSQNYHTESLKRSSSQGEYFVTPQTSFFNETKHLCEIYNKDRTKRLNLRLMSKVDKGFFYSEDGWTCYRRNYFQISCSFTVFTNDGLFSGNELPCTFLDMATQTMYQFKDFVVGIFAIDLNCRKPVELIQHTAKREKGMQQIPQMQPISIDEESHISGNINNQSAVTFKRIQFKNSTVNSNKRNATQQYYMIEVGLFANCTDGSQILVATNSSKPIVVRGRSPGYYPENHKRGSNFHFTPHSVVEKSSINQSIIQNIPFISSEKPFIKYIPIKETSSYYNQVEFQPKYSSTPSPYTSNNSANLGPQSSTAYLYGGSRLYNPNDNRNSSPHFVGTNYEVRPVSMMPLSGSVSAMGSLGPPSFNLGTGYESTNPGEINIISNNNSGINDNYGAYNSNPLDNKW</sequence>
<gene>
    <name evidence="4" type="ORF">BB558_001682</name>
</gene>
<dbReference type="PROSITE" id="PS51517">
    <property type="entry name" value="NDT80"/>
    <property type="match status" value="1"/>
</dbReference>
<dbReference type="Proteomes" id="UP000245591">
    <property type="component" value="Unassembled WGS sequence"/>
</dbReference>
<comment type="caution">
    <text evidence="4">The sequence shown here is derived from an EMBL/GenBank/DDBJ whole genome shotgun (WGS) entry which is preliminary data.</text>
</comment>
<dbReference type="AlphaFoldDB" id="A0A2U1JAQ3"/>
<dbReference type="PANTHER" id="PTHR35144:SF2">
    <property type="entry name" value="MEIOSIS-SPECIFIC TRANSCRIPTION FACTOR NDT80"/>
    <property type="match status" value="1"/>
</dbReference>
<evidence type="ECO:0000259" key="3">
    <source>
        <dbReference type="PROSITE" id="PS51517"/>
    </source>
</evidence>